<evidence type="ECO:0000256" key="1">
    <source>
        <dbReference type="ARBA" id="ARBA00010928"/>
    </source>
</evidence>
<dbReference type="SUPFAM" id="SSF55347">
    <property type="entry name" value="Glyceraldehyde-3-phosphate dehydrogenase-like, C-terminal domain"/>
    <property type="match status" value="1"/>
</dbReference>
<name>A0A1V8RWH1_9HYPH</name>
<evidence type="ECO:0000313" key="6">
    <source>
        <dbReference type="Proteomes" id="UP000191905"/>
    </source>
</evidence>
<organism evidence="5 6">
    <name type="scientific">Manganibacter manganicus</name>
    <dbReference type="NCBI Taxonomy" id="1873176"/>
    <lineage>
        <taxon>Bacteria</taxon>
        <taxon>Pseudomonadati</taxon>
        <taxon>Pseudomonadota</taxon>
        <taxon>Alphaproteobacteria</taxon>
        <taxon>Hyphomicrobiales</taxon>
        <taxon>Phyllobacteriaceae</taxon>
        <taxon>Manganibacter</taxon>
    </lineage>
</organism>
<dbReference type="InterPro" id="IPR000683">
    <property type="entry name" value="Gfo/Idh/MocA-like_OxRdtase_N"/>
</dbReference>
<dbReference type="AlphaFoldDB" id="A0A1V8RWH1"/>
<dbReference type="GO" id="GO:0000166">
    <property type="term" value="F:nucleotide binding"/>
    <property type="evidence" value="ECO:0007669"/>
    <property type="project" value="InterPro"/>
</dbReference>
<comment type="caution">
    <text evidence="5">The sequence shown here is derived from an EMBL/GenBank/DDBJ whole genome shotgun (WGS) entry which is preliminary data.</text>
</comment>
<evidence type="ECO:0000256" key="2">
    <source>
        <dbReference type="ARBA" id="ARBA00023002"/>
    </source>
</evidence>
<dbReference type="InterPro" id="IPR055170">
    <property type="entry name" value="GFO_IDH_MocA-like_dom"/>
</dbReference>
<dbReference type="PANTHER" id="PTHR22604:SF105">
    <property type="entry name" value="TRANS-1,2-DIHYDROBENZENE-1,2-DIOL DEHYDROGENASE"/>
    <property type="match status" value="1"/>
</dbReference>
<keyword evidence="2" id="KW-0560">Oxidoreductase</keyword>
<dbReference type="Pfam" id="PF22725">
    <property type="entry name" value="GFO_IDH_MocA_C3"/>
    <property type="match status" value="1"/>
</dbReference>
<keyword evidence="6" id="KW-1185">Reference proteome</keyword>
<evidence type="ECO:0000259" key="4">
    <source>
        <dbReference type="Pfam" id="PF22725"/>
    </source>
</evidence>
<dbReference type="GO" id="GO:0016491">
    <property type="term" value="F:oxidoreductase activity"/>
    <property type="evidence" value="ECO:0007669"/>
    <property type="project" value="UniProtKB-KW"/>
</dbReference>
<proteinExistence type="inferred from homology"/>
<dbReference type="STRING" id="1873176.BFN67_01135"/>
<evidence type="ECO:0000259" key="3">
    <source>
        <dbReference type="Pfam" id="PF01408"/>
    </source>
</evidence>
<evidence type="ECO:0000313" key="5">
    <source>
        <dbReference type="EMBL" id="OQM77474.1"/>
    </source>
</evidence>
<sequence>MEAALSGDPPFVWGIVGSGAIATQFAADLAYAPQAKVGAICARTEASAVPLARLVPEATVFTDLPALLAEPAIDAVYIATPNVLHAEQALAVIAARKPALIEKPIATTTRDVQAIADAAARNGCFVMEGLWSRFLPAVEATARLVQEGTVGRVTGLRAELAYSHDERTGGRLFDPALGGGAALDLGVYPLSLAIRLLGTPTMVEGTWEAAASGVDRRSRFRLQFGDATADLACGLTHDGENSFTVFGTEGALRLEPPFLKARRLTVFSRRLRNLPLLGGGASAPGLIGRMFSRLPVPGKRSETYTFPGGGLQFEALAVMAAVRAGATESPIMPLAESVAVLKVIEEVRNQPARTFG</sequence>
<dbReference type="PANTHER" id="PTHR22604">
    <property type="entry name" value="OXIDOREDUCTASES"/>
    <property type="match status" value="1"/>
</dbReference>
<dbReference type="InterPro" id="IPR036291">
    <property type="entry name" value="NAD(P)-bd_dom_sf"/>
</dbReference>
<protein>
    <submittedName>
        <fullName evidence="5">Uncharacterized protein</fullName>
    </submittedName>
</protein>
<feature type="domain" description="Gfo/Idh/MocA-like oxidoreductase N-terminal" evidence="3">
    <location>
        <begin position="13"/>
        <end position="129"/>
    </location>
</feature>
<dbReference type="Proteomes" id="UP000191905">
    <property type="component" value="Unassembled WGS sequence"/>
</dbReference>
<dbReference type="Gene3D" id="3.40.50.720">
    <property type="entry name" value="NAD(P)-binding Rossmann-like Domain"/>
    <property type="match status" value="1"/>
</dbReference>
<gene>
    <name evidence="5" type="ORF">BFN67_01135</name>
</gene>
<comment type="similarity">
    <text evidence="1">Belongs to the Gfo/Idh/MocA family.</text>
</comment>
<dbReference type="OrthoDB" id="9792935at2"/>
<dbReference type="InterPro" id="IPR050984">
    <property type="entry name" value="Gfo/Idh/MocA_domain"/>
</dbReference>
<dbReference type="Gene3D" id="3.30.360.10">
    <property type="entry name" value="Dihydrodipicolinate Reductase, domain 2"/>
    <property type="match status" value="1"/>
</dbReference>
<dbReference type="EMBL" id="MDET01000001">
    <property type="protein sequence ID" value="OQM77474.1"/>
    <property type="molecule type" value="Genomic_DNA"/>
</dbReference>
<dbReference type="Pfam" id="PF01408">
    <property type="entry name" value="GFO_IDH_MocA"/>
    <property type="match status" value="1"/>
</dbReference>
<accession>A0A1V8RWH1</accession>
<dbReference type="RefSeq" id="WP_080917741.1">
    <property type="nucleotide sequence ID" value="NZ_MDET01000001.1"/>
</dbReference>
<dbReference type="SUPFAM" id="SSF51735">
    <property type="entry name" value="NAD(P)-binding Rossmann-fold domains"/>
    <property type="match status" value="1"/>
</dbReference>
<feature type="domain" description="GFO/IDH/MocA-like oxidoreductase" evidence="4">
    <location>
        <begin position="141"/>
        <end position="253"/>
    </location>
</feature>
<reference evidence="5 6" key="1">
    <citation type="journal article" date="2016" name="Int. J. Syst. Evol. Microbiol.">
        <title>Pseudaminobacter manganicus sp. nov., isolated from sludge of a manganese mine.</title>
        <authorList>
            <person name="Li J."/>
            <person name="Huang J."/>
            <person name="Liao S."/>
            <person name="Wang G."/>
        </authorList>
    </citation>
    <scope>NUCLEOTIDE SEQUENCE [LARGE SCALE GENOMIC DNA]</scope>
    <source>
        <strain evidence="5 6">JH-7</strain>
    </source>
</reference>